<protein>
    <submittedName>
        <fullName evidence="3">TETRATRICOPEPTIDE REPEAT FAMILY PROTEIN</fullName>
    </submittedName>
</protein>
<accession>Q7P356</accession>
<comment type="caution">
    <text evidence="3">The sequence shown here is derived from an EMBL/GenBank/DDBJ whole genome shotgun (WGS) entry which is preliminary data.</text>
</comment>
<sequence length="153" mass="18230">MKNNLIELLNNLHKEGKHQEIIDEIEALSSEEKNSEIIGILARAYNNVENYEKALELLKSIEDTEKNTNIWNYRIGYSYYYLDNYLEEAKKHFLKAIELNPTDSDSHLFLCWIYQELTDKEKDNSEQIIKYLNKSIECAILISKFEPEEKYKR</sequence>
<evidence type="ECO:0000313" key="4">
    <source>
        <dbReference type="Proteomes" id="UP000006454"/>
    </source>
</evidence>
<evidence type="ECO:0000256" key="2">
    <source>
        <dbReference type="ARBA" id="ARBA00022803"/>
    </source>
</evidence>
<dbReference type="Gene3D" id="1.25.40.10">
    <property type="entry name" value="Tetratricopeptide repeat domain"/>
    <property type="match status" value="2"/>
</dbReference>
<evidence type="ECO:0000256" key="1">
    <source>
        <dbReference type="ARBA" id="ARBA00022737"/>
    </source>
</evidence>
<dbReference type="InterPro" id="IPR013105">
    <property type="entry name" value="TPR_2"/>
</dbReference>
<evidence type="ECO:0000313" key="3">
    <source>
        <dbReference type="EMBL" id="EAA24957.1"/>
    </source>
</evidence>
<name>Q7P356_FUSVC</name>
<organism evidence="3 4">
    <name type="scientific">Fusobacterium vincentii ATCC 49256</name>
    <dbReference type="NCBI Taxonomy" id="209882"/>
    <lineage>
        <taxon>Bacteria</taxon>
        <taxon>Fusobacteriati</taxon>
        <taxon>Fusobacteriota</taxon>
        <taxon>Fusobacteriia</taxon>
        <taxon>Fusobacteriales</taxon>
        <taxon>Fusobacteriaceae</taxon>
        <taxon>Fusobacterium</taxon>
    </lineage>
</organism>
<keyword evidence="1" id="KW-0677">Repeat</keyword>
<proteinExistence type="predicted"/>
<gene>
    <name evidence="3" type="ORF">FNV1826</name>
</gene>
<reference evidence="3 4" key="1">
    <citation type="journal article" date="2003" name="Genome Res.">
        <title>Genome analysis of F. nucleatum sub spp vincentii and its comparison with the genome of F. nucleatum ATCC 25586.</title>
        <authorList>
            <person name="Kapatral V."/>
            <person name="Ivanova N."/>
            <person name="Anderson I."/>
            <person name="Reznik G."/>
            <person name="Bhattacharyya A."/>
            <person name="Gardner W.L."/>
            <person name="Mikhailova N."/>
            <person name="Lapidus A."/>
            <person name="Larsen N."/>
            <person name="D'Souza M."/>
            <person name="Walunas T."/>
            <person name="Haselkorn R."/>
            <person name="Overbeek R."/>
            <person name="Kyrpides N."/>
        </authorList>
    </citation>
    <scope>NUCLEOTIDE SEQUENCE [LARGE SCALE GENOMIC DNA]</scope>
    <source>
        <strain evidence="3 4">ATCC 49256</strain>
    </source>
</reference>
<dbReference type="SUPFAM" id="SSF48452">
    <property type="entry name" value="TPR-like"/>
    <property type="match status" value="1"/>
</dbReference>
<dbReference type="EMBL" id="AABF01000009">
    <property type="protein sequence ID" value="EAA24957.1"/>
    <property type="molecule type" value="Genomic_DNA"/>
</dbReference>
<keyword evidence="2" id="KW-0802">TPR repeat</keyword>
<dbReference type="InterPro" id="IPR011990">
    <property type="entry name" value="TPR-like_helical_dom_sf"/>
</dbReference>
<dbReference type="Pfam" id="PF07719">
    <property type="entry name" value="TPR_2"/>
    <property type="match status" value="1"/>
</dbReference>
<dbReference type="Proteomes" id="UP000006454">
    <property type="component" value="Unassembled WGS sequence"/>
</dbReference>
<dbReference type="AlphaFoldDB" id="Q7P356"/>